<dbReference type="PANTHER" id="PTHR43395">
    <property type="entry name" value="SENSOR HISTIDINE KINASE CHEA"/>
    <property type="match status" value="1"/>
</dbReference>
<dbReference type="Gene3D" id="1.10.287.560">
    <property type="entry name" value="Histidine kinase CheA-like, homodimeric domain"/>
    <property type="match status" value="1"/>
</dbReference>
<evidence type="ECO:0000259" key="17">
    <source>
        <dbReference type="PROSITE" id="PS50851"/>
    </source>
</evidence>
<feature type="domain" description="Histidine kinase" evidence="16">
    <location>
        <begin position="411"/>
        <end position="648"/>
    </location>
</feature>
<dbReference type="PROSITE" id="PS50109">
    <property type="entry name" value="HIS_KIN"/>
    <property type="match status" value="1"/>
</dbReference>
<dbReference type="SUPFAM" id="SSF55052">
    <property type="entry name" value="CheY-binding domain of CheA"/>
    <property type="match status" value="1"/>
</dbReference>
<sequence>MSDYLDPNNEELLKDFFAEAYQQVDTIEQNLLVLENDPSNRDAIDEIFRAAHTLKGGAATVQMDELAEFTHVVEDVLDDVRSGKVEINSERVDLLLSALDIIKSMLSSREQGDVYSEDISSVVDALKAMKGEPAEEKQEGKKKKKEDKKNTEDKEEQVTGLAVTEEELRELLDAVPRSNNLYKVDISFDPDNVMNSVGGIQGFAMLKALGSVLKTEPEFEKLYEDEFFPVVTYYVSSPLSVEEFKGKAVLPSDVALSIDVVKVSADALKASSSKEKQTSDTSNKEKTESAEKEVYSKTEQEPEEKETEETIESINNQIAKTVERKQTPTKKSAAVESILRVDSRRIDALLNLVSESVINKATFNQISVQFSESFTQFQTLQSLMTDKLRTFIDDVIEISRSPDVISMSDKQLKRMLSEKYAELFTMFDPVESEFKDILSKYRETTQQLNRITGEMQEAVMRIRMVPISQIFSRFPRLVRDLSRSLEKNINLIIEGQDTELDKSVIEDLLDPLIHCVRNSVDHGIETPTERKKIGKSPEGTIVLRAKNEGNLIVIEIIDDGKGIDVDAVRKRAIDRGLIHPNKVLSQVEAFNLIFEPGFSTAKKVTNVSGRGVGLDVVKKQIEKLNGSISVWSEKGAGTHFTIKLPLTLAIIQGLMVEVGKERYAIPVTSVIDCHRIKPDEIRFIDGYEVFDVRDDVVSLLRLNRLFKIDTDEQRDYLFVVIVGNEDKKMGIIVDSIIGEEDVVIKPLKDHFVNSPGIAGANITGEGTVSLIIDVPQLLELGLKREREARKKRETSII</sequence>
<dbReference type="RefSeq" id="WP_420069875.1">
    <property type="nucleotide sequence ID" value="NZ_JBCHKQ010000003.1"/>
</dbReference>
<keyword evidence="5" id="KW-0963">Cytoplasm</keyword>
<evidence type="ECO:0000313" key="20">
    <source>
        <dbReference type="Proteomes" id="UP001466331"/>
    </source>
</evidence>
<feature type="region of interest" description="Disordered" evidence="15">
    <location>
        <begin position="271"/>
        <end position="311"/>
    </location>
</feature>
<dbReference type="Gene3D" id="3.30.70.1110">
    <property type="entry name" value="Histidine kinase CheA-like, P2 response regulator-binding domain"/>
    <property type="match status" value="1"/>
</dbReference>
<dbReference type="InterPro" id="IPR008207">
    <property type="entry name" value="Sig_transdc_His_kin_Hpt_dom"/>
</dbReference>
<organism evidence="19 20">
    <name type="scientific">Rarispira pelagica</name>
    <dbReference type="NCBI Taxonomy" id="3141764"/>
    <lineage>
        <taxon>Bacteria</taxon>
        <taxon>Pseudomonadati</taxon>
        <taxon>Spirochaetota</taxon>
        <taxon>Spirochaetia</taxon>
        <taxon>Winmispirales</taxon>
        <taxon>Winmispiraceae</taxon>
        <taxon>Rarispira</taxon>
    </lineage>
</organism>
<evidence type="ECO:0000256" key="15">
    <source>
        <dbReference type="SAM" id="MobiDB-lite"/>
    </source>
</evidence>
<evidence type="ECO:0000256" key="14">
    <source>
        <dbReference type="PROSITE-ProRule" id="PRU00110"/>
    </source>
</evidence>
<dbReference type="SUPFAM" id="SSF55874">
    <property type="entry name" value="ATPase domain of HSP90 chaperone/DNA topoisomerase II/histidine kinase"/>
    <property type="match status" value="1"/>
</dbReference>
<dbReference type="InterPro" id="IPR004105">
    <property type="entry name" value="CheA-like_dim"/>
</dbReference>
<comment type="function">
    <text evidence="13">Involved in the transmission of sensory signals from the chemoreceptors to the flagellar motors. CheA is autophosphorylated; it can transfer its phosphate group to either CheB or CheY.</text>
</comment>
<feature type="modified residue" description="Phosphohistidine" evidence="14">
    <location>
        <position position="52"/>
    </location>
</feature>
<dbReference type="PRINTS" id="PR00344">
    <property type="entry name" value="BCTRLSENSOR"/>
</dbReference>
<evidence type="ECO:0000256" key="10">
    <source>
        <dbReference type="ARBA" id="ARBA00022777"/>
    </source>
</evidence>
<keyword evidence="6" id="KW-0145">Chemotaxis</keyword>
<dbReference type="InterPro" id="IPR003594">
    <property type="entry name" value="HATPase_dom"/>
</dbReference>
<dbReference type="InterPro" id="IPR037006">
    <property type="entry name" value="CheA-like_homodim_sf"/>
</dbReference>
<dbReference type="SMART" id="SM00260">
    <property type="entry name" value="CheW"/>
    <property type="match status" value="1"/>
</dbReference>
<dbReference type="InterPro" id="IPR036061">
    <property type="entry name" value="CheW-like_dom_sf"/>
</dbReference>
<dbReference type="Gene3D" id="2.30.30.40">
    <property type="entry name" value="SH3 Domains"/>
    <property type="match status" value="1"/>
</dbReference>
<evidence type="ECO:0000256" key="1">
    <source>
        <dbReference type="ARBA" id="ARBA00000085"/>
    </source>
</evidence>
<evidence type="ECO:0000256" key="11">
    <source>
        <dbReference type="ARBA" id="ARBA00022840"/>
    </source>
</evidence>
<dbReference type="SUPFAM" id="SSF50341">
    <property type="entry name" value="CheW-like"/>
    <property type="match status" value="1"/>
</dbReference>
<evidence type="ECO:0000256" key="5">
    <source>
        <dbReference type="ARBA" id="ARBA00022490"/>
    </source>
</evidence>
<evidence type="ECO:0000256" key="13">
    <source>
        <dbReference type="ARBA" id="ARBA00035100"/>
    </source>
</evidence>
<dbReference type="CDD" id="cd00088">
    <property type="entry name" value="HPT"/>
    <property type="match status" value="1"/>
</dbReference>
<dbReference type="Proteomes" id="UP001466331">
    <property type="component" value="Unassembled WGS sequence"/>
</dbReference>
<feature type="domain" description="CheW-like" evidence="17">
    <location>
        <begin position="650"/>
        <end position="783"/>
    </location>
</feature>
<dbReference type="EC" id="2.7.13.3" evidence="3"/>
<gene>
    <name evidence="19" type="ORF">WKV44_07705</name>
</gene>
<dbReference type="SMART" id="SM01231">
    <property type="entry name" value="H-kinase_dim"/>
    <property type="match status" value="1"/>
</dbReference>
<reference evidence="19 20" key="1">
    <citation type="submission" date="2024-03" db="EMBL/GenBank/DDBJ databases">
        <title>Ignisphaera cupida sp. nov., a hyperthermophilic hydrolytic archaeon from a hot spring of Kamchatka, and proposal of Ignisphaeraceae fam. nov.</title>
        <authorList>
            <person name="Podosokorskaya O.A."/>
            <person name="Elcheninov A.G."/>
            <person name="Maltseva A.I."/>
            <person name="Zayulina K.S."/>
            <person name="Novikov A."/>
            <person name="Merkel A.Y."/>
        </authorList>
    </citation>
    <scope>NUCLEOTIDE SEQUENCE [LARGE SCALE GENOMIC DNA]</scope>
    <source>
        <strain evidence="19 20">38H-sp</strain>
    </source>
</reference>
<dbReference type="InterPro" id="IPR036890">
    <property type="entry name" value="HATPase_C_sf"/>
</dbReference>
<evidence type="ECO:0000256" key="7">
    <source>
        <dbReference type="ARBA" id="ARBA00022553"/>
    </source>
</evidence>
<dbReference type="PANTHER" id="PTHR43395:SF10">
    <property type="entry name" value="CHEMOTAXIS PROTEIN CHEA"/>
    <property type="match status" value="1"/>
</dbReference>
<evidence type="ECO:0000256" key="2">
    <source>
        <dbReference type="ARBA" id="ARBA00004496"/>
    </source>
</evidence>
<dbReference type="InterPro" id="IPR010808">
    <property type="entry name" value="CheA_P2-bd"/>
</dbReference>
<evidence type="ECO:0000256" key="3">
    <source>
        <dbReference type="ARBA" id="ARBA00012438"/>
    </source>
</evidence>
<proteinExistence type="predicted"/>
<dbReference type="InterPro" id="IPR051315">
    <property type="entry name" value="Bact_Chemotaxis_CheA"/>
</dbReference>
<dbReference type="Pfam" id="PF01627">
    <property type="entry name" value="Hpt"/>
    <property type="match status" value="1"/>
</dbReference>
<feature type="domain" description="HPt" evidence="18">
    <location>
        <begin position="5"/>
        <end position="109"/>
    </location>
</feature>
<comment type="catalytic activity">
    <reaction evidence="1">
        <text>ATP + protein L-histidine = ADP + protein N-phospho-L-histidine.</text>
        <dbReference type="EC" id="2.7.13.3"/>
    </reaction>
</comment>
<protein>
    <recommendedName>
        <fullName evidence="4">Chemotaxis protein CheA</fullName>
        <ecNumber evidence="3">2.7.13.3</ecNumber>
    </recommendedName>
</protein>
<evidence type="ECO:0000313" key="19">
    <source>
        <dbReference type="EMBL" id="MEM5948428.1"/>
    </source>
</evidence>
<dbReference type="SUPFAM" id="SSF47226">
    <property type="entry name" value="Histidine-containing phosphotransfer domain, HPT domain"/>
    <property type="match status" value="1"/>
</dbReference>
<dbReference type="InterPro" id="IPR037052">
    <property type="entry name" value="CheA-like_P2_sf"/>
</dbReference>
<comment type="caution">
    <text evidence="19">The sequence shown here is derived from an EMBL/GenBank/DDBJ whole genome shotgun (WGS) entry which is preliminary data.</text>
</comment>
<keyword evidence="20" id="KW-1185">Reference proteome</keyword>
<dbReference type="Pfam" id="PF07194">
    <property type="entry name" value="P2"/>
    <property type="match status" value="1"/>
</dbReference>
<feature type="region of interest" description="Disordered" evidence="15">
    <location>
        <begin position="130"/>
        <end position="159"/>
    </location>
</feature>
<dbReference type="Pfam" id="PF02895">
    <property type="entry name" value="H-kinase_dim"/>
    <property type="match status" value="1"/>
</dbReference>
<dbReference type="InterPro" id="IPR004358">
    <property type="entry name" value="Sig_transdc_His_kin-like_C"/>
</dbReference>
<evidence type="ECO:0000256" key="8">
    <source>
        <dbReference type="ARBA" id="ARBA00022679"/>
    </source>
</evidence>
<keyword evidence="8 19" id="KW-0808">Transferase</keyword>
<evidence type="ECO:0000256" key="12">
    <source>
        <dbReference type="ARBA" id="ARBA00023012"/>
    </source>
</evidence>
<keyword evidence="11" id="KW-0067">ATP-binding</keyword>
<evidence type="ECO:0000256" key="4">
    <source>
        <dbReference type="ARBA" id="ARBA00021495"/>
    </source>
</evidence>
<dbReference type="Gene3D" id="3.30.565.10">
    <property type="entry name" value="Histidine kinase-like ATPase, C-terminal domain"/>
    <property type="match status" value="1"/>
</dbReference>
<evidence type="ECO:0000259" key="18">
    <source>
        <dbReference type="PROSITE" id="PS50894"/>
    </source>
</evidence>
<dbReference type="SMART" id="SM00073">
    <property type="entry name" value="HPT"/>
    <property type="match status" value="1"/>
</dbReference>
<keyword evidence="10" id="KW-0418">Kinase</keyword>
<name>A0ABU9UCN2_9SPIR</name>
<dbReference type="EMBL" id="JBCHKQ010000003">
    <property type="protein sequence ID" value="MEM5948428.1"/>
    <property type="molecule type" value="Genomic_DNA"/>
</dbReference>
<keyword evidence="9" id="KW-0547">Nucleotide-binding</keyword>
<dbReference type="InterPro" id="IPR035891">
    <property type="entry name" value="CheY-binding_CheA"/>
</dbReference>
<dbReference type="InterPro" id="IPR005467">
    <property type="entry name" value="His_kinase_dom"/>
</dbReference>
<comment type="subcellular location">
    <subcellularLocation>
        <location evidence="2">Cytoplasm</location>
    </subcellularLocation>
</comment>
<accession>A0ABU9UCN2</accession>
<dbReference type="CDD" id="cd00731">
    <property type="entry name" value="CheA_reg"/>
    <property type="match status" value="1"/>
</dbReference>
<keyword evidence="12" id="KW-0902">Two-component regulatory system</keyword>
<feature type="compositionally biased region" description="Basic and acidic residues" evidence="15">
    <location>
        <begin position="272"/>
        <end position="300"/>
    </location>
</feature>
<evidence type="ECO:0000259" key="16">
    <source>
        <dbReference type="PROSITE" id="PS50109"/>
    </source>
</evidence>
<dbReference type="GO" id="GO:0004673">
    <property type="term" value="F:protein histidine kinase activity"/>
    <property type="evidence" value="ECO:0007669"/>
    <property type="project" value="UniProtKB-EC"/>
</dbReference>
<evidence type="ECO:0000256" key="6">
    <source>
        <dbReference type="ARBA" id="ARBA00022500"/>
    </source>
</evidence>
<dbReference type="InterPro" id="IPR036641">
    <property type="entry name" value="HPT_dom_sf"/>
</dbReference>
<dbReference type="Gene3D" id="1.20.120.160">
    <property type="entry name" value="HPT domain"/>
    <property type="match status" value="1"/>
</dbReference>
<feature type="compositionally biased region" description="Acidic residues" evidence="15">
    <location>
        <begin position="301"/>
        <end position="311"/>
    </location>
</feature>
<dbReference type="PROSITE" id="PS50851">
    <property type="entry name" value="CHEW"/>
    <property type="match status" value="1"/>
</dbReference>
<dbReference type="SMART" id="SM00387">
    <property type="entry name" value="HATPase_c"/>
    <property type="match status" value="1"/>
</dbReference>
<evidence type="ECO:0000256" key="9">
    <source>
        <dbReference type="ARBA" id="ARBA00022741"/>
    </source>
</evidence>
<dbReference type="Pfam" id="PF01584">
    <property type="entry name" value="CheW"/>
    <property type="match status" value="1"/>
</dbReference>
<dbReference type="Pfam" id="PF02518">
    <property type="entry name" value="HATPase_c"/>
    <property type="match status" value="1"/>
</dbReference>
<dbReference type="PROSITE" id="PS50894">
    <property type="entry name" value="HPT"/>
    <property type="match status" value="1"/>
</dbReference>
<feature type="compositionally biased region" description="Basic and acidic residues" evidence="15">
    <location>
        <begin position="130"/>
        <end position="139"/>
    </location>
</feature>
<dbReference type="InterPro" id="IPR002545">
    <property type="entry name" value="CheW-lke_dom"/>
</dbReference>
<dbReference type="CDD" id="cd16916">
    <property type="entry name" value="HATPase_CheA-like"/>
    <property type="match status" value="1"/>
</dbReference>
<keyword evidence="7 14" id="KW-0597">Phosphoprotein</keyword>